<evidence type="ECO:0000313" key="2">
    <source>
        <dbReference type="Proteomes" id="UP000289738"/>
    </source>
</evidence>
<dbReference type="EMBL" id="SDMP01000003">
    <property type="protein sequence ID" value="RYR65873.1"/>
    <property type="molecule type" value="Genomic_DNA"/>
</dbReference>
<dbReference type="Proteomes" id="UP000289738">
    <property type="component" value="Chromosome A03"/>
</dbReference>
<organism evidence="1 2">
    <name type="scientific">Arachis hypogaea</name>
    <name type="common">Peanut</name>
    <dbReference type="NCBI Taxonomy" id="3818"/>
    <lineage>
        <taxon>Eukaryota</taxon>
        <taxon>Viridiplantae</taxon>
        <taxon>Streptophyta</taxon>
        <taxon>Embryophyta</taxon>
        <taxon>Tracheophyta</taxon>
        <taxon>Spermatophyta</taxon>
        <taxon>Magnoliopsida</taxon>
        <taxon>eudicotyledons</taxon>
        <taxon>Gunneridae</taxon>
        <taxon>Pentapetalae</taxon>
        <taxon>rosids</taxon>
        <taxon>fabids</taxon>
        <taxon>Fabales</taxon>
        <taxon>Fabaceae</taxon>
        <taxon>Papilionoideae</taxon>
        <taxon>50 kb inversion clade</taxon>
        <taxon>dalbergioids sensu lato</taxon>
        <taxon>Dalbergieae</taxon>
        <taxon>Pterocarpus clade</taxon>
        <taxon>Arachis</taxon>
    </lineage>
</organism>
<name>A0A445DRS2_ARAHY</name>
<proteinExistence type="predicted"/>
<keyword evidence="2" id="KW-1185">Reference proteome</keyword>
<dbReference type="AlphaFoldDB" id="A0A445DRS2"/>
<accession>A0A445DRS2</accession>
<gene>
    <name evidence="1" type="ORF">Ahy_A03g011800</name>
</gene>
<comment type="caution">
    <text evidence="1">The sequence shown here is derived from an EMBL/GenBank/DDBJ whole genome shotgun (WGS) entry which is preliminary data.</text>
</comment>
<protein>
    <submittedName>
        <fullName evidence="1">Uncharacterized protein</fullName>
    </submittedName>
</protein>
<evidence type="ECO:0000313" key="1">
    <source>
        <dbReference type="EMBL" id="RYR65873.1"/>
    </source>
</evidence>
<sequence>MMLLDLMSLWTTHCSHSSCKYSSAAAKPRAMLYLTVHLSRFCLLKR</sequence>
<reference evidence="1 2" key="1">
    <citation type="submission" date="2019-01" db="EMBL/GenBank/DDBJ databases">
        <title>Sequencing of cultivated peanut Arachis hypogaea provides insights into genome evolution and oil improvement.</title>
        <authorList>
            <person name="Chen X."/>
        </authorList>
    </citation>
    <scope>NUCLEOTIDE SEQUENCE [LARGE SCALE GENOMIC DNA]</scope>
    <source>
        <strain evidence="2">cv. Fuhuasheng</strain>
        <tissue evidence="1">Leaves</tissue>
    </source>
</reference>